<dbReference type="Proteomes" id="UP000321306">
    <property type="component" value="Unassembled WGS sequence"/>
</dbReference>
<organism evidence="2 3">
    <name type="scientific">Deinococcus cellulosilyticus (strain DSM 18568 / NBRC 106333 / KACC 11606 / 5516J-15)</name>
    <dbReference type="NCBI Taxonomy" id="1223518"/>
    <lineage>
        <taxon>Bacteria</taxon>
        <taxon>Thermotogati</taxon>
        <taxon>Deinococcota</taxon>
        <taxon>Deinococci</taxon>
        <taxon>Deinococcales</taxon>
        <taxon>Deinococcaceae</taxon>
        <taxon>Deinococcus</taxon>
    </lineage>
</organism>
<reference evidence="2 3" key="1">
    <citation type="submission" date="2019-07" db="EMBL/GenBank/DDBJ databases">
        <title>Whole genome shotgun sequence of Deinococcus cellulosilyticus NBRC 106333.</title>
        <authorList>
            <person name="Hosoyama A."/>
            <person name="Uohara A."/>
            <person name="Ohji S."/>
            <person name="Ichikawa N."/>
        </authorList>
    </citation>
    <scope>NUCLEOTIDE SEQUENCE [LARGE SCALE GENOMIC DNA]</scope>
    <source>
        <strain evidence="2 3">NBRC 106333</strain>
    </source>
</reference>
<dbReference type="EMBL" id="BJXB01000038">
    <property type="protein sequence ID" value="GEM49602.1"/>
    <property type="molecule type" value="Genomic_DNA"/>
</dbReference>
<dbReference type="OrthoDB" id="69247at2"/>
<keyword evidence="3" id="KW-1185">Reference proteome</keyword>
<accession>A0A511N9U7</accession>
<proteinExistence type="predicted"/>
<feature type="signal peptide" evidence="1">
    <location>
        <begin position="1"/>
        <end position="17"/>
    </location>
</feature>
<sequence length="303" mass="33111">MRKILTTTLLLASTAAATDLEIGVGLTCDCPHFRAEITRFQIADSTTLLAGASDQAAWLGAETAFDLGVAGNVTAALKASYTWQQKYRVEGRLSGVLGSKATVNVNAHYGTASLSHFDQFQAFSLHPETDRAGFGVELDGKYRLDRQWTLTAEGSAGIENHAQLGASFREGQNEYRMGGLWQKTRTGHVFGATGGVTLRDGNSIFTLDALAGMRGQSFVWGGKATMSAFEVEDFFNSDVKIFAAYEPYRDATFAFRYGLETVTPLDHGQLNFGLYFTEQHYALQASYKFTLDPEPAEEETAEE</sequence>
<dbReference type="AlphaFoldDB" id="A0A511N9U7"/>
<gene>
    <name evidence="2" type="ORF">DC3_52370</name>
</gene>
<protein>
    <submittedName>
        <fullName evidence="2">Uncharacterized protein</fullName>
    </submittedName>
</protein>
<evidence type="ECO:0000313" key="3">
    <source>
        <dbReference type="Proteomes" id="UP000321306"/>
    </source>
</evidence>
<dbReference type="RefSeq" id="WP_146890439.1">
    <property type="nucleotide sequence ID" value="NZ_BJXB01000038.1"/>
</dbReference>
<evidence type="ECO:0000256" key="1">
    <source>
        <dbReference type="SAM" id="SignalP"/>
    </source>
</evidence>
<feature type="chain" id="PRO_5021782419" evidence="1">
    <location>
        <begin position="18"/>
        <end position="303"/>
    </location>
</feature>
<comment type="caution">
    <text evidence="2">The sequence shown here is derived from an EMBL/GenBank/DDBJ whole genome shotgun (WGS) entry which is preliminary data.</text>
</comment>
<keyword evidence="1" id="KW-0732">Signal</keyword>
<name>A0A511N9U7_DEIC1</name>
<evidence type="ECO:0000313" key="2">
    <source>
        <dbReference type="EMBL" id="GEM49602.1"/>
    </source>
</evidence>